<protein>
    <recommendedName>
        <fullName evidence="3">Secreted protein</fullName>
    </recommendedName>
</protein>
<dbReference type="Proteomes" id="UP001321749">
    <property type="component" value="Unassembled WGS sequence"/>
</dbReference>
<sequence>MCRKGILIKTLACACLTARNADDPDDFHSNGSEIFPLPALELQLPTWDMDLAEAEASKWLSSFGPASCHPCLAAAQDPSLAHGSCMNVEHTHRNPTIRTTLVSS</sequence>
<evidence type="ECO:0000313" key="2">
    <source>
        <dbReference type="Proteomes" id="UP001321749"/>
    </source>
</evidence>
<proteinExistence type="predicted"/>
<evidence type="ECO:0000313" key="1">
    <source>
        <dbReference type="EMBL" id="KAK4459436.1"/>
    </source>
</evidence>
<dbReference type="AlphaFoldDB" id="A0AAV9HHW5"/>
<gene>
    <name evidence="1" type="ORF">QBC42DRAFT_289577</name>
</gene>
<reference evidence="1" key="2">
    <citation type="submission" date="2023-06" db="EMBL/GenBank/DDBJ databases">
        <authorList>
            <consortium name="Lawrence Berkeley National Laboratory"/>
            <person name="Mondo S.J."/>
            <person name="Hensen N."/>
            <person name="Bonometti L."/>
            <person name="Westerberg I."/>
            <person name="Brannstrom I.O."/>
            <person name="Guillou S."/>
            <person name="Cros-Aarteil S."/>
            <person name="Calhoun S."/>
            <person name="Haridas S."/>
            <person name="Kuo A."/>
            <person name="Pangilinan J."/>
            <person name="Riley R."/>
            <person name="Labutti K."/>
            <person name="Andreopoulos B."/>
            <person name="Lipzen A."/>
            <person name="Chen C."/>
            <person name="Yanf M."/>
            <person name="Daum C."/>
            <person name="Ng V."/>
            <person name="Clum A."/>
            <person name="Steindorff A."/>
            <person name="Ohm R."/>
            <person name="Martin F."/>
            <person name="Silar P."/>
            <person name="Natvig D."/>
            <person name="Lalanne C."/>
            <person name="Gautier V."/>
            <person name="Ament-Velasquez S.L."/>
            <person name="Kruys A."/>
            <person name="Hutchinson M.I."/>
            <person name="Powell A.J."/>
            <person name="Barry K."/>
            <person name="Miller A.N."/>
            <person name="Grigoriev I.V."/>
            <person name="Debuchy R."/>
            <person name="Gladieux P."/>
            <person name="Thoren M.H."/>
            <person name="Johannesson H."/>
        </authorList>
    </citation>
    <scope>NUCLEOTIDE SEQUENCE</scope>
    <source>
        <strain evidence="1">PSN324</strain>
    </source>
</reference>
<reference evidence="1" key="1">
    <citation type="journal article" date="2023" name="Mol. Phylogenet. Evol.">
        <title>Genome-scale phylogeny and comparative genomics of the fungal order Sordariales.</title>
        <authorList>
            <person name="Hensen N."/>
            <person name="Bonometti L."/>
            <person name="Westerberg I."/>
            <person name="Brannstrom I.O."/>
            <person name="Guillou S."/>
            <person name="Cros-Aarteil S."/>
            <person name="Calhoun S."/>
            <person name="Haridas S."/>
            <person name="Kuo A."/>
            <person name="Mondo S."/>
            <person name="Pangilinan J."/>
            <person name="Riley R."/>
            <person name="LaButti K."/>
            <person name="Andreopoulos B."/>
            <person name="Lipzen A."/>
            <person name="Chen C."/>
            <person name="Yan M."/>
            <person name="Daum C."/>
            <person name="Ng V."/>
            <person name="Clum A."/>
            <person name="Steindorff A."/>
            <person name="Ohm R.A."/>
            <person name="Martin F."/>
            <person name="Silar P."/>
            <person name="Natvig D.O."/>
            <person name="Lalanne C."/>
            <person name="Gautier V."/>
            <person name="Ament-Velasquez S.L."/>
            <person name="Kruys A."/>
            <person name="Hutchinson M.I."/>
            <person name="Powell A.J."/>
            <person name="Barry K."/>
            <person name="Miller A.N."/>
            <person name="Grigoriev I.V."/>
            <person name="Debuchy R."/>
            <person name="Gladieux P."/>
            <person name="Hiltunen Thoren M."/>
            <person name="Johannesson H."/>
        </authorList>
    </citation>
    <scope>NUCLEOTIDE SEQUENCE</scope>
    <source>
        <strain evidence="1">PSN324</strain>
    </source>
</reference>
<dbReference type="EMBL" id="MU865037">
    <property type="protein sequence ID" value="KAK4459436.1"/>
    <property type="molecule type" value="Genomic_DNA"/>
</dbReference>
<keyword evidence="2" id="KW-1185">Reference proteome</keyword>
<name>A0AAV9HHW5_9PEZI</name>
<accession>A0AAV9HHW5</accession>
<comment type="caution">
    <text evidence="1">The sequence shown here is derived from an EMBL/GenBank/DDBJ whole genome shotgun (WGS) entry which is preliminary data.</text>
</comment>
<organism evidence="1 2">
    <name type="scientific">Cladorrhinum samala</name>
    <dbReference type="NCBI Taxonomy" id="585594"/>
    <lineage>
        <taxon>Eukaryota</taxon>
        <taxon>Fungi</taxon>
        <taxon>Dikarya</taxon>
        <taxon>Ascomycota</taxon>
        <taxon>Pezizomycotina</taxon>
        <taxon>Sordariomycetes</taxon>
        <taxon>Sordariomycetidae</taxon>
        <taxon>Sordariales</taxon>
        <taxon>Podosporaceae</taxon>
        <taxon>Cladorrhinum</taxon>
    </lineage>
</organism>
<evidence type="ECO:0008006" key="3">
    <source>
        <dbReference type="Google" id="ProtNLM"/>
    </source>
</evidence>